<feature type="compositionally biased region" description="Pro residues" evidence="1">
    <location>
        <begin position="33"/>
        <end position="50"/>
    </location>
</feature>
<dbReference type="Proteomes" id="UP000177457">
    <property type="component" value="Unassembled WGS sequence"/>
</dbReference>
<gene>
    <name evidence="2" type="ORF">A3C90_04665</name>
</gene>
<evidence type="ECO:0000313" key="2">
    <source>
        <dbReference type="EMBL" id="OGH71067.1"/>
    </source>
</evidence>
<accession>A0A1F6MHD2</accession>
<sequence>MANQLPEKTTEPQPARPVEQMPPVEARPETAPVTPPPEVAPAPPERPPAPSEITPEVLPTREAPAPPAKEGFFEEALGGVRKRLKRPKPAIQPPTVPLYKDAVRLAIENIMADGLKEAYQALPVMEQQKFKMKGEETAGKIRDLLKATHVKIKKIFRLLLEWLKMLPGINRFYLEQEAKIKADKIIALKETRQDMK</sequence>
<protein>
    <submittedName>
        <fullName evidence="2">Uncharacterized protein</fullName>
    </submittedName>
</protein>
<name>A0A1F6MHD2_9BACT</name>
<feature type="region of interest" description="Disordered" evidence="1">
    <location>
        <begin position="1"/>
        <end position="68"/>
    </location>
</feature>
<dbReference type="AlphaFoldDB" id="A0A1F6MHD2"/>
<evidence type="ECO:0000313" key="3">
    <source>
        <dbReference type="Proteomes" id="UP000177457"/>
    </source>
</evidence>
<proteinExistence type="predicted"/>
<comment type="caution">
    <text evidence="2">The sequence shown here is derived from an EMBL/GenBank/DDBJ whole genome shotgun (WGS) entry which is preliminary data.</text>
</comment>
<organism evidence="2 3">
    <name type="scientific">Candidatus Magasanikbacteria bacterium RIFCSPHIGHO2_02_FULL_51_14</name>
    <dbReference type="NCBI Taxonomy" id="1798683"/>
    <lineage>
        <taxon>Bacteria</taxon>
        <taxon>Candidatus Magasanikiibacteriota</taxon>
    </lineage>
</organism>
<dbReference type="EMBL" id="MFQE01000037">
    <property type="protein sequence ID" value="OGH71067.1"/>
    <property type="molecule type" value="Genomic_DNA"/>
</dbReference>
<reference evidence="2 3" key="1">
    <citation type="journal article" date="2016" name="Nat. Commun.">
        <title>Thousands of microbial genomes shed light on interconnected biogeochemical processes in an aquifer system.</title>
        <authorList>
            <person name="Anantharaman K."/>
            <person name="Brown C.T."/>
            <person name="Hug L.A."/>
            <person name="Sharon I."/>
            <person name="Castelle C.J."/>
            <person name="Probst A.J."/>
            <person name="Thomas B.C."/>
            <person name="Singh A."/>
            <person name="Wilkins M.J."/>
            <person name="Karaoz U."/>
            <person name="Brodie E.L."/>
            <person name="Williams K.H."/>
            <person name="Hubbard S.S."/>
            <person name="Banfield J.F."/>
        </authorList>
    </citation>
    <scope>NUCLEOTIDE SEQUENCE [LARGE SCALE GENOMIC DNA]</scope>
</reference>
<evidence type="ECO:0000256" key="1">
    <source>
        <dbReference type="SAM" id="MobiDB-lite"/>
    </source>
</evidence>
<dbReference type="STRING" id="1798683.A3C90_04665"/>